<feature type="transmembrane region" description="Helical" evidence="1">
    <location>
        <begin position="483"/>
        <end position="504"/>
    </location>
</feature>
<feature type="transmembrane region" description="Helical" evidence="1">
    <location>
        <begin position="336"/>
        <end position="355"/>
    </location>
</feature>
<feature type="transmembrane region" description="Helical" evidence="1">
    <location>
        <begin position="148"/>
        <end position="176"/>
    </location>
</feature>
<feature type="transmembrane region" description="Helical" evidence="1">
    <location>
        <begin position="441"/>
        <end position="463"/>
    </location>
</feature>
<dbReference type="EMBL" id="FOZS01000001">
    <property type="protein sequence ID" value="SFS54529.1"/>
    <property type="molecule type" value="Genomic_DNA"/>
</dbReference>
<feature type="transmembrane region" description="Helical" evidence="1">
    <location>
        <begin position="511"/>
        <end position="528"/>
    </location>
</feature>
<evidence type="ECO:0000313" key="2">
    <source>
        <dbReference type="EMBL" id="SFS54529.1"/>
    </source>
</evidence>
<feature type="transmembrane region" description="Helical" evidence="1">
    <location>
        <begin position="558"/>
        <end position="578"/>
    </location>
</feature>
<sequence length="591" mass="62226">MAESNWPRHALRIGVFEFRRSVRALWHDKVRFALMALGTIVPSLITLAVVYLFADAIREISGVAVPDMARGMIALFWLFGVYLIAQRVVSARPRIDAEPLMLTTVSARTAAFGLLIAEMLRLLAHTAISILVLTGVSVALLGSPVSVLLLPVVAVLFAATVVVTGSLVGYAIALLVATSPFVARHKTILGTAATLLAMGGYFLFLYPQVGGLSQAALAWFPLGWLADLAVVGTPFVGSTIRAVGVLAGSAALLVSGGLLIERATVAFWFIEPVDPQTAGDQPLPDQTTGNKTTRPRTRDTLADAVAPLTIPQFVSTPVRRVAEWAIMRTRRDPNRLMFLFIPVFAIGSPLVNTAVQSGSIGTIAAPLSAVALPWIAGSLFAMNPLGDEGSVLPVTLTAVSGTQYVRGLIIPGLVFSLPIILLVTGLAGVLSPYTIGEQFGLVVLSVYLTCIATTVAPAIGMVFPRFSAIRVGQSQDVLPPRMTAVAVHALLTALPGALLAALVVAPRTARAVLAGVFGLVPTVLFELLSGSADGLLATAAETFRTIGERIQAVDPGQLQLAGGGFLLLGGVLCSYLLYQTAVRRFNQYVPE</sequence>
<evidence type="ECO:0008006" key="4">
    <source>
        <dbReference type="Google" id="ProtNLM"/>
    </source>
</evidence>
<feature type="transmembrane region" description="Helical" evidence="1">
    <location>
        <begin position="68"/>
        <end position="85"/>
    </location>
</feature>
<reference evidence="3" key="1">
    <citation type="submission" date="2016-10" db="EMBL/GenBank/DDBJ databases">
        <authorList>
            <person name="Varghese N."/>
            <person name="Submissions S."/>
        </authorList>
    </citation>
    <scope>NUCLEOTIDE SEQUENCE [LARGE SCALE GENOMIC DNA]</scope>
    <source>
        <strain evidence="3">DSM 22427</strain>
    </source>
</reference>
<proteinExistence type="predicted"/>
<organism evidence="2 3">
    <name type="scientific">Halostagnicola kamekurae</name>
    <dbReference type="NCBI Taxonomy" id="619731"/>
    <lineage>
        <taxon>Archaea</taxon>
        <taxon>Methanobacteriati</taxon>
        <taxon>Methanobacteriota</taxon>
        <taxon>Stenosarchaea group</taxon>
        <taxon>Halobacteria</taxon>
        <taxon>Halobacteriales</taxon>
        <taxon>Natrialbaceae</taxon>
        <taxon>Halostagnicola</taxon>
    </lineage>
</organism>
<dbReference type="OrthoDB" id="293659at2157"/>
<feature type="transmembrane region" description="Helical" evidence="1">
    <location>
        <begin position="188"/>
        <end position="206"/>
    </location>
</feature>
<keyword evidence="1" id="KW-1133">Transmembrane helix</keyword>
<feature type="transmembrane region" description="Helical" evidence="1">
    <location>
        <begin position="243"/>
        <end position="270"/>
    </location>
</feature>
<feature type="transmembrane region" description="Helical" evidence="1">
    <location>
        <begin position="122"/>
        <end position="142"/>
    </location>
</feature>
<keyword evidence="3" id="KW-1185">Reference proteome</keyword>
<feature type="transmembrane region" description="Helical" evidence="1">
    <location>
        <begin position="405"/>
        <end position="429"/>
    </location>
</feature>
<name>A0A1I6QQ94_9EURY</name>
<dbReference type="AlphaFoldDB" id="A0A1I6QQ94"/>
<protein>
    <recommendedName>
        <fullName evidence="4">ABC-2 type transport system permease protein</fullName>
    </recommendedName>
</protein>
<keyword evidence="1" id="KW-0812">Transmembrane</keyword>
<evidence type="ECO:0000313" key="3">
    <source>
        <dbReference type="Proteomes" id="UP000199199"/>
    </source>
</evidence>
<feature type="transmembrane region" description="Helical" evidence="1">
    <location>
        <begin position="32"/>
        <end position="53"/>
    </location>
</feature>
<keyword evidence="1" id="KW-0472">Membrane</keyword>
<gene>
    <name evidence="2" type="ORF">SAMN04488556_1439</name>
</gene>
<accession>A0A1I6QQ94</accession>
<dbReference type="Proteomes" id="UP000199199">
    <property type="component" value="Unassembled WGS sequence"/>
</dbReference>
<evidence type="ECO:0000256" key="1">
    <source>
        <dbReference type="SAM" id="Phobius"/>
    </source>
</evidence>